<keyword evidence="1" id="KW-0812">Transmembrane</keyword>
<feature type="transmembrane region" description="Helical" evidence="1">
    <location>
        <begin position="70"/>
        <end position="88"/>
    </location>
</feature>
<evidence type="ECO:0000256" key="1">
    <source>
        <dbReference type="SAM" id="Phobius"/>
    </source>
</evidence>
<proteinExistence type="predicted"/>
<accession>A0ABN2RVA0</accession>
<dbReference type="Proteomes" id="UP001501116">
    <property type="component" value="Unassembled WGS sequence"/>
</dbReference>
<feature type="transmembrane region" description="Helical" evidence="1">
    <location>
        <begin position="159"/>
        <end position="178"/>
    </location>
</feature>
<evidence type="ECO:0000313" key="3">
    <source>
        <dbReference type="Proteomes" id="UP001501116"/>
    </source>
</evidence>
<keyword evidence="3" id="KW-1185">Reference proteome</keyword>
<sequence>MTTVTAPAPAARSPREALRPLLIDIGAPLALYYGLHSGFGVSDVWALGAGAVVVAARTLYSLARYRRFELIATLVLVTSIAGIALSFFSGDAHFMIAKDAFGSGVVGIGILFASLGGKPVMSEAMRPFMAKTEAARATWLRLSATDAAFHRTEMRITRMWGVALFAECLVRVALAFTLPVPTMVWLSTVMMIGTMAGAVVLSGALAQPLEAAVEREVSPAAR</sequence>
<keyword evidence="1" id="KW-0472">Membrane</keyword>
<keyword evidence="1" id="KW-1133">Transmembrane helix</keyword>
<dbReference type="RefSeq" id="WP_344425683.1">
    <property type="nucleotide sequence ID" value="NZ_BAAANN010000026.1"/>
</dbReference>
<feature type="transmembrane region" description="Helical" evidence="1">
    <location>
        <begin position="45"/>
        <end position="63"/>
    </location>
</feature>
<gene>
    <name evidence="2" type="ORF">GCM10009754_57780</name>
</gene>
<feature type="transmembrane region" description="Helical" evidence="1">
    <location>
        <begin position="184"/>
        <end position="206"/>
    </location>
</feature>
<evidence type="ECO:0000313" key="2">
    <source>
        <dbReference type="EMBL" id="GAA1975030.1"/>
    </source>
</evidence>
<comment type="caution">
    <text evidence="2">The sequence shown here is derived from an EMBL/GenBank/DDBJ whole genome shotgun (WGS) entry which is preliminary data.</text>
</comment>
<dbReference type="NCBIfam" id="NF041646">
    <property type="entry name" value="VC0807_fam"/>
    <property type="match status" value="1"/>
</dbReference>
<reference evidence="2 3" key="1">
    <citation type="journal article" date="2019" name="Int. J. Syst. Evol. Microbiol.">
        <title>The Global Catalogue of Microorganisms (GCM) 10K type strain sequencing project: providing services to taxonomists for standard genome sequencing and annotation.</title>
        <authorList>
            <consortium name="The Broad Institute Genomics Platform"/>
            <consortium name="The Broad Institute Genome Sequencing Center for Infectious Disease"/>
            <person name="Wu L."/>
            <person name="Ma J."/>
        </authorList>
    </citation>
    <scope>NUCLEOTIDE SEQUENCE [LARGE SCALE GENOMIC DNA]</scope>
    <source>
        <strain evidence="2 3">JCM 14545</strain>
    </source>
</reference>
<feature type="transmembrane region" description="Helical" evidence="1">
    <location>
        <begin position="100"/>
        <end position="121"/>
    </location>
</feature>
<organism evidence="2 3">
    <name type="scientific">Amycolatopsis minnesotensis</name>
    <dbReference type="NCBI Taxonomy" id="337894"/>
    <lineage>
        <taxon>Bacteria</taxon>
        <taxon>Bacillati</taxon>
        <taxon>Actinomycetota</taxon>
        <taxon>Actinomycetes</taxon>
        <taxon>Pseudonocardiales</taxon>
        <taxon>Pseudonocardiaceae</taxon>
        <taxon>Amycolatopsis</taxon>
    </lineage>
</organism>
<name>A0ABN2RVA0_9PSEU</name>
<dbReference type="EMBL" id="BAAANN010000026">
    <property type="protein sequence ID" value="GAA1975030.1"/>
    <property type="molecule type" value="Genomic_DNA"/>
</dbReference>
<protein>
    <recommendedName>
        <fullName evidence="4">Intracellular septation protein A</fullName>
    </recommendedName>
</protein>
<evidence type="ECO:0008006" key="4">
    <source>
        <dbReference type="Google" id="ProtNLM"/>
    </source>
</evidence>